<dbReference type="Proteomes" id="UP000615446">
    <property type="component" value="Unassembled WGS sequence"/>
</dbReference>
<evidence type="ECO:0000259" key="2">
    <source>
        <dbReference type="Pfam" id="PF24209"/>
    </source>
</evidence>
<reference evidence="3" key="1">
    <citation type="submission" date="2019-10" db="EMBL/GenBank/DDBJ databases">
        <title>Conservation and host-specific expression of non-tandemly repeated heterogenous ribosome RNA gene in arbuscular mycorrhizal fungi.</title>
        <authorList>
            <person name="Maeda T."/>
            <person name="Kobayashi Y."/>
            <person name="Nakagawa T."/>
            <person name="Ezawa T."/>
            <person name="Yamaguchi K."/>
            <person name="Bino T."/>
            <person name="Nishimoto Y."/>
            <person name="Shigenobu S."/>
            <person name="Kawaguchi M."/>
        </authorList>
    </citation>
    <scope>NUCLEOTIDE SEQUENCE</scope>
    <source>
        <strain evidence="3">HR1</strain>
    </source>
</reference>
<evidence type="ECO:0000313" key="3">
    <source>
        <dbReference type="EMBL" id="GES90188.1"/>
    </source>
</evidence>
<dbReference type="Gene3D" id="1.10.510.10">
    <property type="entry name" value="Transferase(Phosphotransferase) domain 1"/>
    <property type="match status" value="1"/>
</dbReference>
<dbReference type="InterPro" id="IPR036537">
    <property type="entry name" value="Adaptor_Cbl_N_dom_sf"/>
</dbReference>
<evidence type="ECO:0000313" key="4">
    <source>
        <dbReference type="Proteomes" id="UP000615446"/>
    </source>
</evidence>
<comment type="caution">
    <text evidence="3">The sequence shown here is derived from an EMBL/GenBank/DDBJ whole genome shotgun (WGS) entry which is preliminary data.</text>
</comment>
<keyword evidence="1" id="KW-0175">Coiled coil</keyword>
<dbReference type="GO" id="GO:0007166">
    <property type="term" value="P:cell surface receptor signaling pathway"/>
    <property type="evidence" value="ECO:0007669"/>
    <property type="project" value="InterPro"/>
</dbReference>
<gene>
    <name evidence="3" type="ORF">RCL2_001705300</name>
</gene>
<dbReference type="Pfam" id="PF24209">
    <property type="entry name" value="DUF7431"/>
    <property type="match status" value="1"/>
</dbReference>
<dbReference type="Gene3D" id="1.20.930.20">
    <property type="entry name" value="Adaptor protein Cbl, N-terminal domain"/>
    <property type="match status" value="1"/>
</dbReference>
<proteinExistence type="predicted"/>
<dbReference type="InterPro" id="IPR059179">
    <property type="entry name" value="MLKL-like_MCAfunc"/>
</dbReference>
<feature type="coiled-coil region" evidence="1">
    <location>
        <begin position="628"/>
        <end position="681"/>
    </location>
</feature>
<name>A0A8H3LKB1_9GLOM</name>
<dbReference type="InterPro" id="IPR055854">
    <property type="entry name" value="DUF7431"/>
</dbReference>
<dbReference type="AlphaFoldDB" id="A0A8H3LKB1"/>
<organism evidence="3 4">
    <name type="scientific">Rhizophagus clarus</name>
    <dbReference type="NCBI Taxonomy" id="94130"/>
    <lineage>
        <taxon>Eukaryota</taxon>
        <taxon>Fungi</taxon>
        <taxon>Fungi incertae sedis</taxon>
        <taxon>Mucoromycota</taxon>
        <taxon>Glomeromycotina</taxon>
        <taxon>Glomeromycetes</taxon>
        <taxon>Glomerales</taxon>
        <taxon>Glomeraceae</taxon>
        <taxon>Rhizophagus</taxon>
    </lineage>
</organism>
<sequence length="921" mass="107715">MISNNIRVDIYGSQSSKPIIVKLTLEDNLSVIRENLKNNDTIKMNDTLLFSKKFADNKLTEISHENEKDFILKDIIEVSNDSYTLYLKETSRPYWKLLNDLHRLDFGCTMTSDGIKRAYQRAFITEECQLNEINNKKNDEVKFNSREDRMIKKNLFFTLDINMNVKYFAKIGIKYENEYYNDIEDNTYKYQVYEKASFKIDKLKATDDFIKRVSDALKSGNRKKFVQITEEFGQFIPTGIILGKRFPIDDQTKDEEDLLNDYRNWDIIGLLEPISIFELLDDDLRKELYSFFRKRILYSKITTVPFNDNDDEDNRTKIVELPQRISKIISNKHADCSIFATVVGMKDYYHCQILTDKEELKLIVHYFKEKSKIKDSEFTIGWMVVGYDTNFRSIFPDYNPRSFNDTQINVKVLNIDNDSPVDLKSSTEKPHYIGIPYTKDESDPMIGHYFSNDRNKLYTFAHSPKDKQYPKFSLHLIEMINSSAIFEKYFNSSINLDNIDEFKNFTNIPKFLTLCLRKDESRSILLKQHPTKIKVKFFDNKLSFNTMVIRKLSNDDLQCLFFVPFESDKPRSNSNSKSQIFFLNNINNAKASSKMSFSEFSSLLEKAIELLENIVELCQPAKNNEKILEKFENKASEAIKVLKNLRNYRDYFYNQDDTTLLEKLTNDIKDIKNFVEKILNKSKFKNIFVTKNFEKSFYNDLANIERSIESLIEREFNRRSVVFSEPEEISYGSREIRGIPQQPKTFSKRGTNYSEIATITMKTENQRPEPITMKTENQQPESITMKMDNQQPEGLSKKSTEITSNSISNKLGMIEYTEPKCLGVLLWEITSGYPPFSKSNEDGEIVLGFNISNNNYREEPIDGTPLKCWNEEPDFKPNIDQVYEIMNQLELKFNDIIVAVSEIPSEDDNSNTHDSLAIDSI</sequence>
<evidence type="ECO:0000256" key="1">
    <source>
        <dbReference type="SAM" id="Coils"/>
    </source>
</evidence>
<protein>
    <recommendedName>
        <fullName evidence="2">DUF7431 domain-containing protein</fullName>
    </recommendedName>
</protein>
<feature type="domain" description="DUF7431" evidence="2">
    <location>
        <begin position="296"/>
        <end position="539"/>
    </location>
</feature>
<dbReference type="EMBL" id="BLAL01000194">
    <property type="protein sequence ID" value="GES90188.1"/>
    <property type="molecule type" value="Genomic_DNA"/>
</dbReference>
<dbReference type="SUPFAM" id="SSF56112">
    <property type="entry name" value="Protein kinase-like (PK-like)"/>
    <property type="match status" value="1"/>
</dbReference>
<accession>A0A8H3LKB1</accession>
<dbReference type="InterPro" id="IPR011009">
    <property type="entry name" value="Kinase-like_dom_sf"/>
</dbReference>
<dbReference type="CDD" id="cd21037">
    <property type="entry name" value="MLKL_NTD"/>
    <property type="match status" value="1"/>
</dbReference>
<dbReference type="OrthoDB" id="2383428at2759"/>